<accession>A0A150QQE1</accession>
<evidence type="ECO:0000259" key="2">
    <source>
        <dbReference type="Pfam" id="PF02625"/>
    </source>
</evidence>
<feature type="domain" description="XdhC- CoxI" evidence="2">
    <location>
        <begin position="10"/>
        <end position="74"/>
    </location>
</feature>
<dbReference type="InterPro" id="IPR003777">
    <property type="entry name" value="XdhC_CoxI"/>
</dbReference>
<evidence type="ECO:0000313" key="5">
    <source>
        <dbReference type="Proteomes" id="UP000075260"/>
    </source>
</evidence>
<feature type="region of interest" description="Disordered" evidence="1">
    <location>
        <begin position="357"/>
        <end position="380"/>
    </location>
</feature>
<name>A0A150QQE1_SORCE</name>
<sequence length="380" mass="40262">MISLWSEAARDSKEAVLATVVSVEGSAYRRPGARMLLVEDGRRVGSVSGGCLEGEVARKAWWLTRTGSPALARYSTREEDDGERPYDLGCEGVVHVLLERLRHEEEPAEPIRFLASCVTQRRAGVLATVIGSVDPSRARVGDRVTLDADGLTGGRLPDAALARSIAARAASTLQRGASEQVAFGGAHARVDVFLEVIRPPRSLVVFGGGHDAIPLVRLAGELGWHVTVADARADRARRDRFPTADEVAVTDRASPLASLAIPPGAACVVMTHSVEQDRAILRALSTVPVAYLGVLGPRRRTQRLLAESGNPTFACAGGLHSPIGLDLGGDTPEEIALAILAEAQACLCRREGRSLRDRPGASIHQPSERAGELLAAGAGR</sequence>
<feature type="domain" description="XdhC Rossmann" evidence="3">
    <location>
        <begin position="203"/>
        <end position="342"/>
    </location>
</feature>
<dbReference type="PANTHER" id="PTHR30388">
    <property type="entry name" value="ALDEHYDE OXIDOREDUCTASE MOLYBDENUM COFACTOR ASSEMBLY PROTEIN"/>
    <property type="match status" value="1"/>
</dbReference>
<gene>
    <name evidence="4" type="ORF">BE15_23790</name>
</gene>
<dbReference type="InterPro" id="IPR027051">
    <property type="entry name" value="XdhC_Rossmann_dom"/>
</dbReference>
<dbReference type="EMBL" id="JEMA01000444">
    <property type="protein sequence ID" value="KYF69838.1"/>
    <property type="molecule type" value="Genomic_DNA"/>
</dbReference>
<dbReference type="InterPro" id="IPR052698">
    <property type="entry name" value="MoCofactor_Util/Proc"/>
</dbReference>
<reference evidence="4 5" key="1">
    <citation type="submission" date="2014-02" db="EMBL/GenBank/DDBJ databases">
        <title>The small core and large imbalanced accessory genome model reveals a collaborative survival strategy of Sorangium cellulosum strains in nature.</title>
        <authorList>
            <person name="Han K."/>
            <person name="Peng R."/>
            <person name="Blom J."/>
            <person name="Li Y.-Z."/>
        </authorList>
    </citation>
    <scope>NUCLEOTIDE SEQUENCE [LARGE SCALE GENOMIC DNA]</scope>
    <source>
        <strain evidence="4 5">So0008-312</strain>
    </source>
</reference>
<protein>
    <recommendedName>
        <fullName evidence="6">Xanthine dehydrogenase</fullName>
    </recommendedName>
</protein>
<comment type="caution">
    <text evidence="4">The sequence shown here is derived from an EMBL/GenBank/DDBJ whole genome shotgun (WGS) entry which is preliminary data.</text>
</comment>
<dbReference type="Pfam" id="PF02625">
    <property type="entry name" value="XdhC_CoxI"/>
    <property type="match status" value="1"/>
</dbReference>
<evidence type="ECO:0000259" key="3">
    <source>
        <dbReference type="Pfam" id="PF13478"/>
    </source>
</evidence>
<dbReference type="Gene3D" id="3.40.50.720">
    <property type="entry name" value="NAD(P)-binding Rossmann-like Domain"/>
    <property type="match status" value="1"/>
</dbReference>
<dbReference type="AlphaFoldDB" id="A0A150QQE1"/>
<dbReference type="Pfam" id="PF13478">
    <property type="entry name" value="XdhC_C"/>
    <property type="match status" value="1"/>
</dbReference>
<evidence type="ECO:0008006" key="6">
    <source>
        <dbReference type="Google" id="ProtNLM"/>
    </source>
</evidence>
<proteinExistence type="predicted"/>
<organism evidence="4 5">
    <name type="scientific">Sorangium cellulosum</name>
    <name type="common">Polyangium cellulosum</name>
    <dbReference type="NCBI Taxonomy" id="56"/>
    <lineage>
        <taxon>Bacteria</taxon>
        <taxon>Pseudomonadati</taxon>
        <taxon>Myxococcota</taxon>
        <taxon>Polyangia</taxon>
        <taxon>Polyangiales</taxon>
        <taxon>Polyangiaceae</taxon>
        <taxon>Sorangium</taxon>
    </lineage>
</organism>
<dbReference type="Proteomes" id="UP000075260">
    <property type="component" value="Unassembled WGS sequence"/>
</dbReference>
<evidence type="ECO:0000256" key="1">
    <source>
        <dbReference type="SAM" id="MobiDB-lite"/>
    </source>
</evidence>
<dbReference type="PANTHER" id="PTHR30388:SF6">
    <property type="entry name" value="XANTHINE DEHYDROGENASE SUBUNIT A-RELATED"/>
    <property type="match status" value="1"/>
</dbReference>
<evidence type="ECO:0000313" key="4">
    <source>
        <dbReference type="EMBL" id="KYF69838.1"/>
    </source>
</evidence>